<gene>
    <name evidence="2" type="ORF">ARMGADRAFT_1039577</name>
</gene>
<dbReference type="EMBL" id="KZ293735">
    <property type="protein sequence ID" value="PBK81082.1"/>
    <property type="molecule type" value="Genomic_DNA"/>
</dbReference>
<evidence type="ECO:0000313" key="3">
    <source>
        <dbReference type="Proteomes" id="UP000217790"/>
    </source>
</evidence>
<feature type="region of interest" description="Disordered" evidence="1">
    <location>
        <begin position="42"/>
        <end position="134"/>
    </location>
</feature>
<dbReference type="OrthoDB" id="10558999at2759"/>
<evidence type="ECO:0000256" key="1">
    <source>
        <dbReference type="SAM" id="MobiDB-lite"/>
    </source>
</evidence>
<evidence type="ECO:0000313" key="2">
    <source>
        <dbReference type="EMBL" id="PBK81082.1"/>
    </source>
</evidence>
<feature type="compositionally biased region" description="Basic residues" evidence="1">
    <location>
        <begin position="59"/>
        <end position="80"/>
    </location>
</feature>
<protein>
    <submittedName>
        <fullName evidence="2">Uncharacterized protein</fullName>
    </submittedName>
</protein>
<reference evidence="3" key="1">
    <citation type="journal article" date="2017" name="Nat. Ecol. Evol.">
        <title>Genome expansion and lineage-specific genetic innovations in the forest pathogenic fungi Armillaria.</title>
        <authorList>
            <person name="Sipos G."/>
            <person name="Prasanna A.N."/>
            <person name="Walter M.C."/>
            <person name="O'Connor E."/>
            <person name="Balint B."/>
            <person name="Krizsan K."/>
            <person name="Kiss B."/>
            <person name="Hess J."/>
            <person name="Varga T."/>
            <person name="Slot J."/>
            <person name="Riley R."/>
            <person name="Boka B."/>
            <person name="Rigling D."/>
            <person name="Barry K."/>
            <person name="Lee J."/>
            <person name="Mihaltcheva S."/>
            <person name="LaButti K."/>
            <person name="Lipzen A."/>
            <person name="Waldron R."/>
            <person name="Moloney N.M."/>
            <person name="Sperisen C."/>
            <person name="Kredics L."/>
            <person name="Vagvoelgyi C."/>
            <person name="Patrignani A."/>
            <person name="Fitzpatrick D."/>
            <person name="Nagy I."/>
            <person name="Doyle S."/>
            <person name="Anderson J.B."/>
            <person name="Grigoriev I.V."/>
            <person name="Gueldener U."/>
            <person name="Muensterkoetter M."/>
            <person name="Nagy L.G."/>
        </authorList>
    </citation>
    <scope>NUCLEOTIDE SEQUENCE [LARGE SCALE GENOMIC DNA]</scope>
    <source>
        <strain evidence="3">Ar21-2</strain>
    </source>
</reference>
<accession>A0A2H3CPD6</accession>
<dbReference type="InParanoid" id="A0A2H3CPD6"/>
<dbReference type="AlphaFoldDB" id="A0A2H3CPD6"/>
<keyword evidence="3" id="KW-1185">Reference proteome</keyword>
<feature type="compositionally biased region" description="Basic and acidic residues" evidence="1">
    <location>
        <begin position="117"/>
        <end position="134"/>
    </location>
</feature>
<dbReference type="Proteomes" id="UP000217790">
    <property type="component" value="Unassembled WGS sequence"/>
</dbReference>
<organism evidence="2 3">
    <name type="scientific">Armillaria gallica</name>
    <name type="common">Bulbous honey fungus</name>
    <name type="synonym">Armillaria bulbosa</name>
    <dbReference type="NCBI Taxonomy" id="47427"/>
    <lineage>
        <taxon>Eukaryota</taxon>
        <taxon>Fungi</taxon>
        <taxon>Dikarya</taxon>
        <taxon>Basidiomycota</taxon>
        <taxon>Agaricomycotina</taxon>
        <taxon>Agaricomycetes</taxon>
        <taxon>Agaricomycetidae</taxon>
        <taxon>Agaricales</taxon>
        <taxon>Marasmiineae</taxon>
        <taxon>Physalacriaceae</taxon>
        <taxon>Armillaria</taxon>
    </lineage>
</organism>
<sequence>MEVEVWCRWMLSCEGTKKLAGRERPQAPRKVKTRNVAAHYFEEQRSSRNGRAYGTEPTKRKHGVKHAVCRTPPSKKKHGSRSSGTGAHRNNKVTQAPIKYNIAAHRVKKQCGISSEARAHETTRHGKGNDEHSE</sequence>
<proteinExistence type="predicted"/>
<name>A0A2H3CPD6_ARMGA</name>